<feature type="compositionally biased region" description="Basic and acidic residues" evidence="7">
    <location>
        <begin position="145"/>
        <end position="214"/>
    </location>
</feature>
<dbReference type="EMBL" id="FWFO01000001">
    <property type="protein sequence ID" value="SLN29483.1"/>
    <property type="molecule type" value="Genomic_DNA"/>
</dbReference>
<evidence type="ECO:0000256" key="6">
    <source>
        <dbReference type="SAM" id="Coils"/>
    </source>
</evidence>
<accession>A0A1Y5S1H0</accession>
<feature type="signal peptide" evidence="8">
    <location>
        <begin position="1"/>
        <end position="21"/>
    </location>
</feature>
<evidence type="ECO:0000256" key="4">
    <source>
        <dbReference type="ARBA" id="ARBA00022729"/>
    </source>
</evidence>
<name>A0A1Y5S1H0_9RHOB</name>
<comment type="similarity">
    <text evidence="1">Belongs to the bacterial solute-binding protein 9 family.</text>
</comment>
<dbReference type="RefSeq" id="WP_085794834.1">
    <property type="nucleotide sequence ID" value="NZ_FWFO01000001.1"/>
</dbReference>
<dbReference type="InterPro" id="IPR050492">
    <property type="entry name" value="Bact_metal-bind_prot9"/>
</dbReference>
<dbReference type="OrthoDB" id="7346865at2"/>
<sequence>MLRTFALSAVSLSALSVAAFAEPPKVATDIAPIHSLVSQVMNTVGEPSLIVRQGASPHGYSMRPSEARALQNADLVVWVGPELTPWFEKPLSSLSEGAAKLELLEVPGTLQLEYRDLDEDDHDKHGDAHAEGDDHDGHDDDDAEHDNHDKHDDDHAEHDDHDKHDDDHAEHDNHDKHDDDHAEHDDHEKHDDHGADEDHAESDDHGHDHHEGLDPHAWLDPQNAQVWVLAIAERLAELDAENAEVYLLNAKAAVEVLKAQEAELAEQMAGLSDQPYVAFHDAFQYFESRFDLKIAGTIALGDASDPSPARVAALRDRIVDLGVTCAYAEPQYDPRLLEAATETGEVEIRVIDPLGSTLSIGAGLYGQLIAAMADEFAACAN</sequence>
<dbReference type="AlphaFoldDB" id="A0A1Y5S1H0"/>
<keyword evidence="4 8" id="KW-0732">Signal</keyword>
<gene>
    <name evidence="9" type="primary">znuA</name>
    <name evidence="9" type="ORF">TRL7639_01198</name>
</gene>
<dbReference type="Gene3D" id="3.40.50.1980">
    <property type="entry name" value="Nitrogenase molybdenum iron protein domain"/>
    <property type="match status" value="2"/>
</dbReference>
<dbReference type="PANTHER" id="PTHR42953:SF3">
    <property type="entry name" value="HIGH-AFFINITY ZINC UPTAKE SYSTEM PROTEIN ZNUA"/>
    <property type="match status" value="1"/>
</dbReference>
<keyword evidence="10" id="KW-1185">Reference proteome</keyword>
<reference evidence="9 10" key="1">
    <citation type="submission" date="2017-03" db="EMBL/GenBank/DDBJ databases">
        <authorList>
            <person name="Afonso C.L."/>
            <person name="Miller P.J."/>
            <person name="Scott M.A."/>
            <person name="Spackman E."/>
            <person name="Goraichik I."/>
            <person name="Dimitrov K.M."/>
            <person name="Suarez D.L."/>
            <person name="Swayne D.E."/>
        </authorList>
    </citation>
    <scope>NUCLEOTIDE SEQUENCE [LARGE SCALE GENOMIC DNA]</scope>
    <source>
        <strain evidence="9 10">CECT 7639</strain>
    </source>
</reference>
<keyword evidence="5" id="KW-0406">Ion transport</keyword>
<keyword evidence="5" id="KW-0862">Zinc</keyword>
<feature type="compositionally biased region" description="Basic and acidic residues" evidence="7">
    <location>
        <begin position="122"/>
        <end position="138"/>
    </location>
</feature>
<dbReference type="PANTHER" id="PTHR42953">
    <property type="entry name" value="HIGH-AFFINITY ZINC UPTAKE SYSTEM PROTEIN ZNUA-RELATED"/>
    <property type="match status" value="1"/>
</dbReference>
<feature type="coiled-coil region" evidence="6">
    <location>
        <begin position="247"/>
        <end position="274"/>
    </location>
</feature>
<proteinExistence type="inferred from homology"/>
<dbReference type="GO" id="GO:0046872">
    <property type="term" value="F:metal ion binding"/>
    <property type="evidence" value="ECO:0007669"/>
    <property type="project" value="InterPro"/>
</dbReference>
<dbReference type="Pfam" id="PF01297">
    <property type="entry name" value="ZnuA"/>
    <property type="match status" value="1"/>
</dbReference>
<dbReference type="GO" id="GO:0006829">
    <property type="term" value="P:zinc ion transport"/>
    <property type="evidence" value="ECO:0007669"/>
    <property type="project" value="UniProtKB-KW"/>
</dbReference>
<evidence type="ECO:0000256" key="2">
    <source>
        <dbReference type="ARBA" id="ARBA00015915"/>
    </source>
</evidence>
<feature type="chain" id="PRO_5013028951" description="High-affinity zinc uptake system protein ZnuA" evidence="8">
    <location>
        <begin position="22"/>
        <end position="381"/>
    </location>
</feature>
<protein>
    <recommendedName>
        <fullName evidence="2">High-affinity zinc uptake system protein ZnuA</fullName>
    </recommendedName>
</protein>
<organism evidence="9 10">
    <name type="scientific">Falsiruegeria litorea R37</name>
    <dbReference type="NCBI Taxonomy" id="1200284"/>
    <lineage>
        <taxon>Bacteria</taxon>
        <taxon>Pseudomonadati</taxon>
        <taxon>Pseudomonadota</taxon>
        <taxon>Alphaproteobacteria</taxon>
        <taxon>Rhodobacterales</taxon>
        <taxon>Roseobacteraceae</taxon>
        <taxon>Falsiruegeria</taxon>
    </lineage>
</organism>
<dbReference type="Proteomes" id="UP000193077">
    <property type="component" value="Unassembled WGS sequence"/>
</dbReference>
<feature type="region of interest" description="Disordered" evidence="7">
    <location>
        <begin position="119"/>
        <end position="217"/>
    </location>
</feature>
<dbReference type="SUPFAM" id="SSF53807">
    <property type="entry name" value="Helical backbone' metal receptor"/>
    <property type="match status" value="1"/>
</dbReference>
<keyword evidence="3" id="KW-0813">Transport</keyword>
<evidence type="ECO:0000313" key="9">
    <source>
        <dbReference type="EMBL" id="SLN29483.1"/>
    </source>
</evidence>
<evidence type="ECO:0000256" key="5">
    <source>
        <dbReference type="ARBA" id="ARBA00022906"/>
    </source>
</evidence>
<dbReference type="InterPro" id="IPR006127">
    <property type="entry name" value="ZnuA-like"/>
</dbReference>
<evidence type="ECO:0000313" key="10">
    <source>
        <dbReference type="Proteomes" id="UP000193077"/>
    </source>
</evidence>
<evidence type="ECO:0000256" key="8">
    <source>
        <dbReference type="SAM" id="SignalP"/>
    </source>
</evidence>
<keyword evidence="6" id="KW-0175">Coiled coil</keyword>
<evidence type="ECO:0000256" key="3">
    <source>
        <dbReference type="ARBA" id="ARBA00022448"/>
    </source>
</evidence>
<evidence type="ECO:0000256" key="7">
    <source>
        <dbReference type="SAM" id="MobiDB-lite"/>
    </source>
</evidence>
<keyword evidence="5" id="KW-0864">Zinc transport</keyword>
<evidence type="ECO:0000256" key="1">
    <source>
        <dbReference type="ARBA" id="ARBA00011028"/>
    </source>
</evidence>